<dbReference type="GO" id="GO:0006508">
    <property type="term" value="P:proteolysis"/>
    <property type="evidence" value="ECO:0007669"/>
    <property type="project" value="InterPro"/>
</dbReference>
<protein>
    <submittedName>
        <fullName evidence="3">Alpha/beta hydrolase</fullName>
    </submittedName>
</protein>
<accession>A0A850EL61</accession>
<feature type="domain" description="Peptidase S9 prolyl oligopeptidase catalytic" evidence="2">
    <location>
        <begin position="112"/>
        <end position="308"/>
    </location>
</feature>
<feature type="transmembrane region" description="Helical" evidence="1">
    <location>
        <begin position="6"/>
        <end position="25"/>
    </location>
</feature>
<evidence type="ECO:0000313" key="3">
    <source>
        <dbReference type="EMBL" id="NUU61765.1"/>
    </source>
</evidence>
<dbReference type="InterPro" id="IPR029058">
    <property type="entry name" value="AB_hydrolase_fold"/>
</dbReference>
<keyword evidence="1" id="KW-0812">Transmembrane</keyword>
<dbReference type="EMBL" id="JABWCS010000210">
    <property type="protein sequence ID" value="NUU61765.1"/>
    <property type="molecule type" value="Genomic_DNA"/>
</dbReference>
<dbReference type="PANTHER" id="PTHR43358:SF4">
    <property type="entry name" value="ALPHA_BETA HYDROLASE FOLD-1 DOMAIN-CONTAINING PROTEIN"/>
    <property type="match status" value="1"/>
</dbReference>
<organism evidence="3 4">
    <name type="scientific">Paenibacillus agri</name>
    <dbReference type="NCBI Taxonomy" id="2744309"/>
    <lineage>
        <taxon>Bacteria</taxon>
        <taxon>Bacillati</taxon>
        <taxon>Bacillota</taxon>
        <taxon>Bacilli</taxon>
        <taxon>Bacillales</taxon>
        <taxon>Paenibacillaceae</taxon>
        <taxon>Paenibacillus</taxon>
    </lineage>
</organism>
<sequence>MIGAAIVIVAALVVYAGFFFYGVAVKRAPKEFLGSSPDLKVDPPVAGPSWGEGKEWISRQTFQDVSIVSEDGLELKGYFLPSERAEGRTAIIAHGYSGQAKDMGAYAKFYYENLGYNVLLPDARGHGASAGNYIGFGWPERRDYLQWIHYVTEQTGPGAQIVLHGVSMGGATVLMTSGEVLPQQVKVIVADCAYSSVTAQLTYQLKRMYKLPSFPFVQSASTVTMLKAGYRFSEASALKQVRKAQVPILFIHGDADKFVPFAMLDELYEACRSPKEKFVVPGAGHGLAYDTDKEAYKAKVAGFVTRYVH</sequence>
<dbReference type="Pfam" id="PF00326">
    <property type="entry name" value="Peptidase_S9"/>
    <property type="match status" value="1"/>
</dbReference>
<reference evidence="3" key="1">
    <citation type="submission" date="2020-06" db="EMBL/GenBank/DDBJ databases">
        <title>Paenibacillus sp. nov., isolated from soil.</title>
        <authorList>
            <person name="Seo Y.L."/>
        </authorList>
    </citation>
    <scope>NUCLEOTIDE SEQUENCE [LARGE SCALE GENOMIC DNA]</scope>
    <source>
        <strain evidence="3">JW14</strain>
    </source>
</reference>
<keyword evidence="1" id="KW-1133">Transmembrane helix</keyword>
<dbReference type="RefSeq" id="WP_175372276.1">
    <property type="nucleotide sequence ID" value="NZ_JABWCS010000210.1"/>
</dbReference>
<dbReference type="PANTHER" id="PTHR43358">
    <property type="entry name" value="ALPHA/BETA-HYDROLASE"/>
    <property type="match status" value="1"/>
</dbReference>
<dbReference type="Gene3D" id="3.40.50.1820">
    <property type="entry name" value="alpha/beta hydrolase"/>
    <property type="match status" value="1"/>
</dbReference>
<proteinExistence type="predicted"/>
<dbReference type="Proteomes" id="UP000564806">
    <property type="component" value="Unassembled WGS sequence"/>
</dbReference>
<keyword evidence="1" id="KW-0472">Membrane</keyword>
<dbReference type="GO" id="GO:0008236">
    <property type="term" value="F:serine-type peptidase activity"/>
    <property type="evidence" value="ECO:0007669"/>
    <property type="project" value="InterPro"/>
</dbReference>
<evidence type="ECO:0000313" key="4">
    <source>
        <dbReference type="Proteomes" id="UP000564806"/>
    </source>
</evidence>
<comment type="caution">
    <text evidence="3">The sequence shown here is derived from an EMBL/GenBank/DDBJ whole genome shotgun (WGS) entry which is preliminary data.</text>
</comment>
<evidence type="ECO:0000256" key="1">
    <source>
        <dbReference type="SAM" id="Phobius"/>
    </source>
</evidence>
<dbReference type="AlphaFoldDB" id="A0A850EL61"/>
<dbReference type="SUPFAM" id="SSF53474">
    <property type="entry name" value="alpha/beta-Hydrolases"/>
    <property type="match status" value="1"/>
</dbReference>
<keyword evidence="3" id="KW-0378">Hydrolase</keyword>
<evidence type="ECO:0000259" key="2">
    <source>
        <dbReference type="Pfam" id="PF00326"/>
    </source>
</evidence>
<name>A0A850EL61_9BACL</name>
<dbReference type="InterPro" id="IPR001375">
    <property type="entry name" value="Peptidase_S9_cat"/>
</dbReference>
<keyword evidence="4" id="KW-1185">Reference proteome</keyword>
<gene>
    <name evidence="3" type="ORF">HPT30_15580</name>
</gene>
<dbReference type="InterPro" id="IPR052920">
    <property type="entry name" value="DNA-binding_regulatory"/>
</dbReference>